<dbReference type="EMBL" id="AZFW01000079">
    <property type="protein sequence ID" value="KRM26277.1"/>
    <property type="molecule type" value="Genomic_DNA"/>
</dbReference>
<dbReference type="eggNOG" id="ENOG5030B50">
    <property type="taxonomic scope" value="Bacteria"/>
</dbReference>
<feature type="compositionally biased region" description="Low complexity" evidence="1">
    <location>
        <begin position="113"/>
        <end position="151"/>
    </location>
</feature>
<dbReference type="Proteomes" id="UP000050949">
    <property type="component" value="Unassembled WGS sequence"/>
</dbReference>
<feature type="transmembrane region" description="Helical" evidence="2">
    <location>
        <begin position="52"/>
        <end position="78"/>
    </location>
</feature>
<feature type="transmembrane region" description="Helical" evidence="2">
    <location>
        <begin position="6"/>
        <end position="26"/>
    </location>
</feature>
<keyword evidence="2" id="KW-0812">Transmembrane</keyword>
<protein>
    <submittedName>
        <fullName evidence="3">Uncharacterized protein</fullName>
    </submittedName>
</protein>
<gene>
    <name evidence="3" type="ORF">FC91_GL000105</name>
</gene>
<sequence>MKLIALICFIGGLVALLVIVTVWIVTARQRRRPSRRIDASWSRRQKQLRRRIHWCQGATVLASSFVVLALLGVIMTAADDSAAQSTSSLALSRARRDARSRAKSESKTDRNSRSSASKSGNSLLPSSSSSSSFPSSSSSAPSSSSSSSSAASSSQAAASSSQPAATPTLSGASEEFANTLHRAVALSGGTVTAMDFPASADGSVAQVIITVSSAIADQNTQDKTSYAESALTEVQRVAKQYGVAVPPVVIKAANGTPLAKSSSDNSQMTLGSV</sequence>
<accession>A0A0R1X936</accession>
<evidence type="ECO:0000313" key="3">
    <source>
        <dbReference type="EMBL" id="KRM26277.1"/>
    </source>
</evidence>
<dbReference type="AlphaFoldDB" id="A0A0R1X936"/>
<name>A0A0R1X936_9LACO</name>
<organism evidence="3 4">
    <name type="scientific">Schleiferilactobacillus harbinensis DSM 16991</name>
    <dbReference type="NCBI Taxonomy" id="1122147"/>
    <lineage>
        <taxon>Bacteria</taxon>
        <taxon>Bacillati</taxon>
        <taxon>Bacillota</taxon>
        <taxon>Bacilli</taxon>
        <taxon>Lactobacillales</taxon>
        <taxon>Lactobacillaceae</taxon>
        <taxon>Schleiferilactobacillus</taxon>
    </lineage>
</organism>
<proteinExistence type="predicted"/>
<dbReference type="OrthoDB" id="10015315at2"/>
<evidence type="ECO:0000256" key="1">
    <source>
        <dbReference type="SAM" id="MobiDB-lite"/>
    </source>
</evidence>
<comment type="caution">
    <text evidence="3">The sequence shown here is derived from an EMBL/GenBank/DDBJ whole genome shotgun (WGS) entry which is preliminary data.</text>
</comment>
<feature type="region of interest" description="Disordered" evidence="1">
    <location>
        <begin position="86"/>
        <end position="151"/>
    </location>
</feature>
<keyword evidence="2" id="KW-1133">Transmembrane helix</keyword>
<feature type="compositionally biased region" description="Basic and acidic residues" evidence="1">
    <location>
        <begin position="94"/>
        <end position="112"/>
    </location>
</feature>
<evidence type="ECO:0000313" key="4">
    <source>
        <dbReference type="Proteomes" id="UP000050949"/>
    </source>
</evidence>
<dbReference type="PATRIC" id="fig|1122147.4.peg.107"/>
<reference evidence="3 4" key="1">
    <citation type="journal article" date="2015" name="Genome Announc.">
        <title>Expanding the biotechnology potential of lactobacilli through comparative genomics of 213 strains and associated genera.</title>
        <authorList>
            <person name="Sun Z."/>
            <person name="Harris H.M."/>
            <person name="McCann A."/>
            <person name="Guo C."/>
            <person name="Argimon S."/>
            <person name="Zhang W."/>
            <person name="Yang X."/>
            <person name="Jeffery I.B."/>
            <person name="Cooney J.C."/>
            <person name="Kagawa T.F."/>
            <person name="Liu W."/>
            <person name="Song Y."/>
            <person name="Salvetti E."/>
            <person name="Wrobel A."/>
            <person name="Rasinkangas P."/>
            <person name="Parkhill J."/>
            <person name="Rea M.C."/>
            <person name="O'Sullivan O."/>
            <person name="Ritari J."/>
            <person name="Douillard F.P."/>
            <person name="Paul Ross R."/>
            <person name="Yang R."/>
            <person name="Briner A.E."/>
            <person name="Felis G.E."/>
            <person name="de Vos W.M."/>
            <person name="Barrangou R."/>
            <person name="Klaenhammer T.R."/>
            <person name="Caufield P.W."/>
            <person name="Cui Y."/>
            <person name="Zhang H."/>
            <person name="O'Toole P.W."/>
        </authorList>
    </citation>
    <scope>NUCLEOTIDE SEQUENCE [LARGE SCALE GENOMIC DNA]</scope>
    <source>
        <strain evidence="3 4">DSM 16991</strain>
    </source>
</reference>
<dbReference type="RefSeq" id="WP_027828902.1">
    <property type="nucleotide sequence ID" value="NZ_AUEH01000033.1"/>
</dbReference>
<keyword evidence="2" id="KW-0472">Membrane</keyword>
<evidence type="ECO:0000256" key="2">
    <source>
        <dbReference type="SAM" id="Phobius"/>
    </source>
</evidence>